<feature type="compositionally biased region" description="Acidic residues" evidence="4">
    <location>
        <begin position="112"/>
        <end position="133"/>
    </location>
</feature>
<feature type="compositionally biased region" description="Acidic residues" evidence="4">
    <location>
        <begin position="482"/>
        <end position="491"/>
    </location>
</feature>
<sequence>MPPRISRGNVAPTGKQTNGKKKQKSQKRALNAFTAAQHEVEERPKIRSHRLGEVEPERGAKRRRVNEDEDGEDDDEDEDDERQTKKSRGRGGNNSDVGSDSSGNEWRMGGEIGEDSDSSLDSDEAFGESDEEKFEGFTFRGSTSAGPGKPKKKSVKKAQAADGDEEEMDLDEDDSAEEEDDEGDFGDEGVDLATMLDNPPSDEEEDSGSEGDTESDSDDAQSSTSASEPDSDSADAGKLSKLQDLVASLEGPASKAGARSSASDVHESLPPSDYALTSRQKLQISDLLPTVTDPQLRKSLKVLASDKPSKRSGIPGKLSAPLPKRQQDKIDRSVAAAKAKEELDKWQDTVIQNRRAEHLSFPLVDPNASAPVGESQLVGVGEDRPANELEGAIRSILEESGLASEKKDGEEDRIRRGEELALKEVPVEEVMARRAALRKARELLFREEIRAKRIKKIKSKSYRRVHRREREREEGRRRELMGADEGDEEAEQEKRDRERALERVGGRHKESKWAKGMKKSGRTVWDDDAREGVVDMARRNEELRRRIEGKDVRGDDESLGSEESDEEDEQSDFDEGSDVERDRVRRQLGRLEQDDEESRKGLGNMAFMKRAEAARKQQNEQTMKEMRREIDGADGSGGELDEDTTIGRKVFGPKPAELPRQKSKVVKNVLEEPESGKDDHDEEDARIITEKPEPSRPKAGKASSKPLSNSAAAKVRATKDNTADATDDIDAWMTAKTTSRKDKKRAPVQEYIPSPAQSGKPDYPTNGISQGKSAKQQPKTTSSSAPDTSNWTVVPAQTTTNGTAHDSDASDSDTSNPILTKAQEQSLYHARAFAGDDVDLSFAAEKGEMAEDEDEKEISNHLPGWGSWTGTGLSKNARRANARQKHNPLFKTKVDGVRQADRRDAKLKNVIISEAQQTKGKKYLATSLPHEFERRDQYERSLRVPVGPEWTTKETFQRNTKPRVVVRQGVVEAIERPLL</sequence>
<feature type="compositionally biased region" description="Basic and acidic residues" evidence="4">
    <location>
        <begin position="492"/>
        <end position="513"/>
    </location>
</feature>
<gene>
    <name evidence="5" type="ORF">B9Z65_5655</name>
</gene>
<dbReference type="InterPro" id="IPR006709">
    <property type="entry name" value="SSU_processome_Utp14"/>
</dbReference>
<dbReference type="PANTHER" id="PTHR14150:SF12">
    <property type="entry name" value="U3 SMALL NUCLEOLAR RNA-ASSOCIATED PROTEIN 14 HOMOLOG A"/>
    <property type="match status" value="1"/>
</dbReference>
<dbReference type="Pfam" id="PF04615">
    <property type="entry name" value="Utp14"/>
    <property type="match status" value="1"/>
</dbReference>
<evidence type="ECO:0000313" key="6">
    <source>
        <dbReference type="Proteomes" id="UP000243723"/>
    </source>
</evidence>
<feature type="region of interest" description="Disordered" evidence="4">
    <location>
        <begin position="844"/>
        <end position="887"/>
    </location>
</feature>
<feature type="compositionally biased region" description="Basic residues" evidence="4">
    <location>
        <begin position="876"/>
        <end position="887"/>
    </location>
</feature>
<evidence type="ECO:0000256" key="2">
    <source>
        <dbReference type="ARBA" id="ARBA00022553"/>
    </source>
</evidence>
<feature type="compositionally biased region" description="Low complexity" evidence="4">
    <location>
        <begin position="93"/>
        <end position="104"/>
    </location>
</feature>
<accession>A0A2P7Z3F9</accession>
<feature type="compositionally biased region" description="Acidic residues" evidence="4">
    <location>
        <begin position="557"/>
        <end position="577"/>
    </location>
</feature>
<feature type="compositionally biased region" description="Basic and acidic residues" evidence="4">
    <location>
        <begin position="609"/>
        <end position="631"/>
    </location>
</feature>
<reference evidence="5 6" key="1">
    <citation type="submission" date="2017-05" db="EMBL/GenBank/DDBJ databases">
        <title>Draft genome sequence of Elsinoe australis.</title>
        <authorList>
            <person name="Cheng Q."/>
        </authorList>
    </citation>
    <scope>NUCLEOTIDE SEQUENCE [LARGE SCALE GENOMIC DNA]</scope>
    <source>
        <strain evidence="5 6">NL1</strain>
    </source>
</reference>
<feature type="compositionally biased region" description="Basic and acidic residues" evidence="4">
    <location>
        <begin position="674"/>
        <end position="696"/>
    </location>
</feature>
<protein>
    <submittedName>
        <fullName evidence="5">U3 small nucleolar RNA-associated protein 14</fullName>
    </submittedName>
</protein>
<feature type="compositionally biased region" description="Basic and acidic residues" evidence="4">
    <location>
        <begin position="578"/>
        <end position="600"/>
    </location>
</feature>
<feature type="compositionally biased region" description="Polar residues" evidence="4">
    <location>
        <begin position="766"/>
        <end position="802"/>
    </location>
</feature>
<evidence type="ECO:0000256" key="4">
    <source>
        <dbReference type="SAM" id="MobiDB-lite"/>
    </source>
</evidence>
<feature type="region of interest" description="Disordered" evidence="4">
    <location>
        <begin position="301"/>
        <end position="331"/>
    </location>
</feature>
<feature type="compositionally biased region" description="Acidic residues" evidence="4">
    <location>
        <begin position="67"/>
        <end position="81"/>
    </location>
</feature>
<keyword evidence="6" id="KW-1185">Reference proteome</keyword>
<evidence type="ECO:0000313" key="5">
    <source>
        <dbReference type="EMBL" id="PSK42733.1"/>
    </source>
</evidence>
<evidence type="ECO:0000256" key="3">
    <source>
        <dbReference type="ARBA" id="ARBA00023242"/>
    </source>
</evidence>
<feature type="compositionally biased region" description="Basic and acidic residues" evidence="4">
    <location>
        <begin position="524"/>
        <end position="556"/>
    </location>
</feature>
<keyword evidence="2" id="KW-0597">Phosphoprotein</keyword>
<feature type="compositionally biased region" description="Basic residues" evidence="4">
    <location>
        <begin position="18"/>
        <end position="27"/>
    </location>
</feature>
<keyword evidence="3" id="KW-0539">Nucleus</keyword>
<name>A0A2P7Z3F9_9PEZI</name>
<dbReference type="GO" id="GO:0006364">
    <property type="term" value="P:rRNA processing"/>
    <property type="evidence" value="ECO:0007669"/>
    <property type="project" value="InterPro"/>
</dbReference>
<dbReference type="PANTHER" id="PTHR14150">
    <property type="entry name" value="U3 SMALL NUCLEOLAR RNA-ASSOCIATED PROTEIN 14"/>
    <property type="match status" value="1"/>
</dbReference>
<feature type="compositionally biased region" description="Basic and acidic residues" evidence="4">
    <location>
        <begin position="468"/>
        <end position="481"/>
    </location>
</feature>
<feature type="compositionally biased region" description="Acidic residues" evidence="4">
    <location>
        <begin position="200"/>
        <end position="219"/>
    </location>
</feature>
<feature type="region of interest" description="Disordered" evidence="4">
    <location>
        <begin position="459"/>
        <end position="823"/>
    </location>
</feature>
<dbReference type="OrthoDB" id="277439at2759"/>
<dbReference type="Proteomes" id="UP000243723">
    <property type="component" value="Unassembled WGS sequence"/>
</dbReference>
<dbReference type="AlphaFoldDB" id="A0A2P7Z3F9"/>
<feature type="region of interest" description="Disordered" evidence="4">
    <location>
        <begin position="1"/>
        <end position="277"/>
    </location>
</feature>
<dbReference type="STRING" id="40998.A0A2P7Z3F9"/>
<dbReference type="EMBL" id="NHZQ01000334">
    <property type="protein sequence ID" value="PSK42733.1"/>
    <property type="molecule type" value="Genomic_DNA"/>
</dbReference>
<feature type="compositionally biased region" description="Acidic residues" evidence="4">
    <location>
        <begin position="162"/>
        <end position="190"/>
    </location>
</feature>
<feature type="compositionally biased region" description="Basic and acidic residues" evidence="4">
    <location>
        <begin position="38"/>
        <end position="59"/>
    </location>
</feature>
<evidence type="ECO:0000256" key="1">
    <source>
        <dbReference type="ARBA" id="ARBA00004604"/>
    </source>
</evidence>
<dbReference type="GO" id="GO:0032040">
    <property type="term" value="C:small-subunit processome"/>
    <property type="evidence" value="ECO:0007669"/>
    <property type="project" value="InterPro"/>
</dbReference>
<organism evidence="5 6">
    <name type="scientific">Elsinoe australis</name>
    <dbReference type="NCBI Taxonomy" id="40998"/>
    <lineage>
        <taxon>Eukaryota</taxon>
        <taxon>Fungi</taxon>
        <taxon>Dikarya</taxon>
        <taxon>Ascomycota</taxon>
        <taxon>Pezizomycotina</taxon>
        <taxon>Dothideomycetes</taxon>
        <taxon>Dothideomycetidae</taxon>
        <taxon>Myriangiales</taxon>
        <taxon>Elsinoaceae</taxon>
        <taxon>Elsinoe</taxon>
    </lineage>
</organism>
<comment type="caution">
    <text evidence="5">The sequence shown here is derived from an EMBL/GenBank/DDBJ whole genome shotgun (WGS) entry which is preliminary data.</text>
</comment>
<proteinExistence type="predicted"/>
<comment type="subcellular location">
    <subcellularLocation>
        <location evidence="1">Nucleus</location>
        <location evidence="1">Nucleolus</location>
    </subcellularLocation>
</comment>